<dbReference type="EMBL" id="MU006308">
    <property type="protein sequence ID" value="KAF2850032.1"/>
    <property type="molecule type" value="Genomic_DNA"/>
</dbReference>
<dbReference type="Proteomes" id="UP000799423">
    <property type="component" value="Unassembled WGS sequence"/>
</dbReference>
<evidence type="ECO:0008006" key="4">
    <source>
        <dbReference type="Google" id="ProtNLM"/>
    </source>
</evidence>
<accession>A0A6A7B3Z6</accession>
<gene>
    <name evidence="2" type="ORF">T440DRAFT_113031</name>
</gene>
<protein>
    <recommendedName>
        <fullName evidence="4">Aflatoxin regulatory protein domain-containing protein</fullName>
    </recommendedName>
</protein>
<evidence type="ECO:0000313" key="3">
    <source>
        <dbReference type="Proteomes" id="UP000799423"/>
    </source>
</evidence>
<keyword evidence="3" id="KW-1185">Reference proteome</keyword>
<feature type="compositionally biased region" description="Basic and acidic residues" evidence="1">
    <location>
        <begin position="119"/>
        <end position="144"/>
    </location>
</feature>
<proteinExistence type="predicted"/>
<feature type="region of interest" description="Disordered" evidence="1">
    <location>
        <begin position="107"/>
        <end position="150"/>
    </location>
</feature>
<dbReference type="OrthoDB" id="3946756at2759"/>
<organism evidence="2 3">
    <name type="scientific">Plenodomus tracheiphilus IPT5</name>
    <dbReference type="NCBI Taxonomy" id="1408161"/>
    <lineage>
        <taxon>Eukaryota</taxon>
        <taxon>Fungi</taxon>
        <taxon>Dikarya</taxon>
        <taxon>Ascomycota</taxon>
        <taxon>Pezizomycotina</taxon>
        <taxon>Dothideomycetes</taxon>
        <taxon>Pleosporomycetidae</taxon>
        <taxon>Pleosporales</taxon>
        <taxon>Pleosporineae</taxon>
        <taxon>Leptosphaeriaceae</taxon>
        <taxon>Plenodomus</taxon>
    </lineage>
</organism>
<reference evidence="2" key="1">
    <citation type="submission" date="2020-01" db="EMBL/GenBank/DDBJ databases">
        <authorList>
            <consortium name="DOE Joint Genome Institute"/>
            <person name="Haridas S."/>
            <person name="Albert R."/>
            <person name="Binder M."/>
            <person name="Bloem J."/>
            <person name="Labutti K."/>
            <person name="Salamov A."/>
            <person name="Andreopoulos B."/>
            <person name="Baker S.E."/>
            <person name="Barry K."/>
            <person name="Bills G."/>
            <person name="Bluhm B.H."/>
            <person name="Cannon C."/>
            <person name="Castanera R."/>
            <person name="Culley D.E."/>
            <person name="Daum C."/>
            <person name="Ezra D."/>
            <person name="Gonzalez J.B."/>
            <person name="Henrissat B."/>
            <person name="Kuo A."/>
            <person name="Liang C."/>
            <person name="Lipzen A."/>
            <person name="Lutzoni F."/>
            <person name="Magnuson J."/>
            <person name="Mondo S."/>
            <person name="Nolan M."/>
            <person name="Ohm R."/>
            <person name="Pangilinan J."/>
            <person name="Park H.-J."/>
            <person name="Ramirez L."/>
            <person name="Alfaro M."/>
            <person name="Sun H."/>
            <person name="Tritt A."/>
            <person name="Yoshinaga Y."/>
            <person name="Zwiers L.-H."/>
            <person name="Turgeon B.G."/>
            <person name="Goodwin S.B."/>
            <person name="Spatafora J.W."/>
            <person name="Crous P.W."/>
            <person name="Grigoriev I.V."/>
        </authorList>
    </citation>
    <scope>NUCLEOTIDE SEQUENCE</scope>
    <source>
        <strain evidence="2">IPT5</strain>
    </source>
</reference>
<name>A0A6A7B3Z6_9PLEO</name>
<evidence type="ECO:0000256" key="1">
    <source>
        <dbReference type="SAM" id="MobiDB-lite"/>
    </source>
</evidence>
<dbReference type="AlphaFoldDB" id="A0A6A7B3Z6"/>
<evidence type="ECO:0000313" key="2">
    <source>
        <dbReference type="EMBL" id="KAF2850032.1"/>
    </source>
</evidence>
<sequence length="419" mass="45758">MTAFADAVSVDANQDIAPTVTTGSVPDIIGAAMYTGTEGLAIASMEHNRPEMEPWLMPFARNDTQSATDWSHFGPVDMDTASGSLVSYPGHSPTRMFPDTQPNLHRPLTTDAPSNHAYIHSEPDSMQPKSDDTKLKPHESKLDDAGDNGKTMVTVGQLAQLTMRLSSLRHMSSNLARTATTSSSGTTEVPRTSLVDSTAFESVAAWLARDELAGNTTDPIPIEYPQDPQCATTPSSGQHILNEAFSASHLLLDMLRNLQAEQADRQTNMMLGAMMTPSPTAGHGYFDILSGLGVGVLNGGEAMMAQARSHASIRHLVMVCNTLILEVYLAILLALQHDAYLSIHENKVMKSVRMVLLVQLCSHLIDRQCQALDSYLSSLQPPSSLNEGYLNVDRNALNHLRRQIQERLHQLRQMLRCST</sequence>